<sequence>MIHNNILIAHELLHYLQSSKNGPNKGIAIKIDMSKAYDRVEWDFIEKVFANVSGQEINYEKSMVLFSPNTPREQRHNFSEILGMKVVEKLDNYLGLPLPIGKKKRVAFQEIINKLSCRLNSWTKRLLSFGGKEVFIKVVLQSIPTYALSIFKAPRGVLDDIQPKLSRAWWTGKDKGRFWTMLPWKTLCHLKGMGGIGIRDMRLFNLALLGRQVGHEILPTNSKIASIRQGFDKGCPRCGAETETVLHALKDCPTSSAVLSIGGWSRSFITKKYDHCIDWLEDMMRVLDKMTMADLMTTLWNYWNNRNNYVFRGKEEEAQVIWERASNLIKEFQICNMVNAPLISHTGLEKQWVKPPKGFIKINFNATVCENRIGYGTIIRDEEGFVLGGNGGV</sequence>
<keyword evidence="2" id="KW-1185">Reference proteome</keyword>
<dbReference type="PANTHER" id="PTHR33116">
    <property type="entry name" value="REVERSE TRANSCRIPTASE ZINC-BINDING DOMAIN-CONTAINING PROTEIN-RELATED-RELATED"/>
    <property type="match status" value="1"/>
</dbReference>
<evidence type="ECO:0008006" key="3">
    <source>
        <dbReference type="Google" id="ProtNLM"/>
    </source>
</evidence>
<name>A0ABR0QI66_GOSAR</name>
<comment type="caution">
    <text evidence="1">The sequence shown here is derived from an EMBL/GenBank/DDBJ whole genome shotgun (WGS) entry which is preliminary data.</text>
</comment>
<dbReference type="Proteomes" id="UP001358586">
    <property type="component" value="Chromosome 3"/>
</dbReference>
<proteinExistence type="predicted"/>
<dbReference type="PANTHER" id="PTHR33116:SF86">
    <property type="entry name" value="REVERSE TRANSCRIPTASE DOMAIN-CONTAINING PROTEIN"/>
    <property type="match status" value="1"/>
</dbReference>
<reference evidence="1 2" key="1">
    <citation type="submission" date="2023-03" db="EMBL/GenBank/DDBJ databases">
        <title>WGS of Gossypium arboreum.</title>
        <authorList>
            <person name="Yu D."/>
        </authorList>
    </citation>
    <scope>NUCLEOTIDE SEQUENCE [LARGE SCALE GENOMIC DNA]</scope>
    <source>
        <tissue evidence="1">Leaf</tissue>
    </source>
</reference>
<protein>
    <recommendedName>
        <fullName evidence="3">Reverse transcriptase</fullName>
    </recommendedName>
</protein>
<dbReference type="EMBL" id="JARKNE010000003">
    <property type="protein sequence ID" value="KAK5838989.1"/>
    <property type="molecule type" value="Genomic_DNA"/>
</dbReference>
<gene>
    <name evidence="1" type="ORF">PVK06_007740</name>
</gene>
<evidence type="ECO:0000313" key="1">
    <source>
        <dbReference type="EMBL" id="KAK5838989.1"/>
    </source>
</evidence>
<accession>A0ABR0QI66</accession>
<organism evidence="1 2">
    <name type="scientific">Gossypium arboreum</name>
    <name type="common">Tree cotton</name>
    <name type="synonym">Gossypium nanking</name>
    <dbReference type="NCBI Taxonomy" id="29729"/>
    <lineage>
        <taxon>Eukaryota</taxon>
        <taxon>Viridiplantae</taxon>
        <taxon>Streptophyta</taxon>
        <taxon>Embryophyta</taxon>
        <taxon>Tracheophyta</taxon>
        <taxon>Spermatophyta</taxon>
        <taxon>Magnoliopsida</taxon>
        <taxon>eudicotyledons</taxon>
        <taxon>Gunneridae</taxon>
        <taxon>Pentapetalae</taxon>
        <taxon>rosids</taxon>
        <taxon>malvids</taxon>
        <taxon>Malvales</taxon>
        <taxon>Malvaceae</taxon>
        <taxon>Malvoideae</taxon>
        <taxon>Gossypium</taxon>
    </lineage>
</organism>
<evidence type="ECO:0000313" key="2">
    <source>
        <dbReference type="Proteomes" id="UP001358586"/>
    </source>
</evidence>